<proteinExistence type="predicted"/>
<sequence>MKIRFKQLKEQENRKKPNKALPIEEGQGLASTSNSDDESEGESIDKVCCHHSYASFSLSTSVLVLCLLAFTQWQGEVLEETYASNESKKLPQYSSTTPKKGKRSKRKRVVQ</sequence>
<feature type="region of interest" description="Disordered" evidence="1">
    <location>
        <begin position="83"/>
        <end position="111"/>
    </location>
</feature>
<accession>A0A444G6S7</accession>
<feature type="region of interest" description="Disordered" evidence="1">
    <location>
        <begin position="1"/>
        <end position="42"/>
    </location>
</feature>
<reference evidence="2" key="1">
    <citation type="journal article" date="2018" name="Data Brief">
        <title>Genome sequence data from 17 accessions of Ensete ventricosum, a staple food crop for millions in Ethiopia.</title>
        <authorList>
            <person name="Yemataw Z."/>
            <person name="Muzemil S."/>
            <person name="Ambachew D."/>
            <person name="Tripathi L."/>
            <person name="Tesfaye K."/>
            <person name="Chala A."/>
            <person name="Farbos A."/>
            <person name="O'Neill P."/>
            <person name="Moore K."/>
            <person name="Grant M."/>
            <person name="Studholme D.J."/>
        </authorList>
    </citation>
    <scope>NUCLEOTIDE SEQUENCE [LARGE SCALE GENOMIC DNA]</scope>
    <source>
        <tissue evidence="2">Leaf</tissue>
    </source>
</reference>
<dbReference type="EMBL" id="KV875440">
    <property type="protein sequence ID" value="RZR70444.1"/>
    <property type="molecule type" value="Genomic_DNA"/>
</dbReference>
<feature type="compositionally biased region" description="Basic residues" evidence="1">
    <location>
        <begin position="99"/>
        <end position="111"/>
    </location>
</feature>
<evidence type="ECO:0000313" key="2">
    <source>
        <dbReference type="EMBL" id="RZR70444.1"/>
    </source>
</evidence>
<organism evidence="2">
    <name type="scientific">Ensete ventricosum</name>
    <name type="common">Abyssinian banana</name>
    <name type="synonym">Musa ensete</name>
    <dbReference type="NCBI Taxonomy" id="4639"/>
    <lineage>
        <taxon>Eukaryota</taxon>
        <taxon>Viridiplantae</taxon>
        <taxon>Streptophyta</taxon>
        <taxon>Embryophyta</taxon>
        <taxon>Tracheophyta</taxon>
        <taxon>Spermatophyta</taxon>
        <taxon>Magnoliopsida</taxon>
        <taxon>Liliopsida</taxon>
        <taxon>Zingiberales</taxon>
        <taxon>Musaceae</taxon>
        <taxon>Ensete</taxon>
    </lineage>
</organism>
<gene>
    <name evidence="2" type="ORF">BHM03_00000050</name>
</gene>
<evidence type="ECO:0000256" key="1">
    <source>
        <dbReference type="SAM" id="MobiDB-lite"/>
    </source>
</evidence>
<dbReference type="AlphaFoldDB" id="A0A444G6S7"/>
<name>A0A444G6S7_ENSVE</name>
<protein>
    <submittedName>
        <fullName evidence="2">Uncharacterized protein</fullName>
    </submittedName>
</protein>
<dbReference type="Proteomes" id="UP000290560">
    <property type="component" value="Unassembled WGS sequence"/>
</dbReference>